<reference evidence="1 2" key="1">
    <citation type="journal article" date="2016" name="Mol. Biol. Evol.">
        <title>Comparative Genomics of Early-Diverging Mushroom-Forming Fungi Provides Insights into the Origins of Lignocellulose Decay Capabilities.</title>
        <authorList>
            <person name="Nagy L.G."/>
            <person name="Riley R."/>
            <person name="Tritt A."/>
            <person name="Adam C."/>
            <person name="Daum C."/>
            <person name="Floudas D."/>
            <person name="Sun H."/>
            <person name="Yadav J.S."/>
            <person name="Pangilinan J."/>
            <person name="Larsson K.H."/>
            <person name="Matsuura K."/>
            <person name="Barry K."/>
            <person name="Labutti K."/>
            <person name="Kuo R."/>
            <person name="Ohm R.A."/>
            <person name="Bhattacharya S.S."/>
            <person name="Shirouzu T."/>
            <person name="Yoshinaga Y."/>
            <person name="Martin F.M."/>
            <person name="Grigoriev I.V."/>
            <person name="Hibbett D.S."/>
        </authorList>
    </citation>
    <scope>NUCLEOTIDE SEQUENCE [LARGE SCALE GENOMIC DNA]</scope>
    <source>
        <strain evidence="1 2">CBS 109695</strain>
    </source>
</reference>
<accession>A0A165XQP3</accession>
<evidence type="ECO:0000313" key="1">
    <source>
        <dbReference type="EMBL" id="KZP08796.1"/>
    </source>
</evidence>
<organism evidence="1 2">
    <name type="scientific">Athelia psychrophila</name>
    <dbReference type="NCBI Taxonomy" id="1759441"/>
    <lineage>
        <taxon>Eukaryota</taxon>
        <taxon>Fungi</taxon>
        <taxon>Dikarya</taxon>
        <taxon>Basidiomycota</taxon>
        <taxon>Agaricomycotina</taxon>
        <taxon>Agaricomycetes</taxon>
        <taxon>Agaricomycetidae</taxon>
        <taxon>Atheliales</taxon>
        <taxon>Atheliaceae</taxon>
        <taxon>Athelia</taxon>
    </lineage>
</organism>
<evidence type="ECO:0008006" key="3">
    <source>
        <dbReference type="Google" id="ProtNLM"/>
    </source>
</evidence>
<name>A0A165XQP3_9AGAM</name>
<gene>
    <name evidence="1" type="ORF">FIBSPDRAFT_938814</name>
</gene>
<proteinExistence type="predicted"/>
<dbReference type="AlphaFoldDB" id="A0A165XQP3"/>
<dbReference type="EMBL" id="KV417714">
    <property type="protein sequence ID" value="KZP08796.1"/>
    <property type="molecule type" value="Genomic_DNA"/>
</dbReference>
<keyword evidence="2" id="KW-1185">Reference proteome</keyword>
<sequence>MSQIMISASSIDVRILGDLPQPSKSRELAHFFVLKIDGVEVLESVTVPGEPLEWKEQNQIQFAPASKIEIAIHRKSNKSQNSCALDTSSVLERETQRLASSPAKGATVYSIPFIMSYNTASTALLSLFLTILRTCACRRKLGLVARTNAKGGTLERRRFFGSGAGANYAEGATQY</sequence>
<dbReference type="Proteomes" id="UP000076532">
    <property type="component" value="Unassembled WGS sequence"/>
</dbReference>
<evidence type="ECO:0000313" key="2">
    <source>
        <dbReference type="Proteomes" id="UP000076532"/>
    </source>
</evidence>
<protein>
    <recommendedName>
        <fullName evidence="3">C2 domain-containing protein</fullName>
    </recommendedName>
</protein>